<name>A0ABS8SV72_DATST</name>
<keyword evidence="3" id="KW-1185">Reference proteome</keyword>
<proteinExistence type="predicted"/>
<reference evidence="2 3" key="1">
    <citation type="journal article" date="2021" name="BMC Genomics">
        <title>Datura genome reveals duplications of psychoactive alkaloid biosynthetic genes and high mutation rate following tissue culture.</title>
        <authorList>
            <person name="Rajewski A."/>
            <person name="Carter-House D."/>
            <person name="Stajich J."/>
            <person name="Litt A."/>
        </authorList>
    </citation>
    <scope>NUCLEOTIDE SEQUENCE [LARGE SCALE GENOMIC DNA]</scope>
    <source>
        <strain evidence="2">AR-01</strain>
    </source>
</reference>
<protein>
    <submittedName>
        <fullName evidence="2">Uncharacterized protein</fullName>
    </submittedName>
</protein>
<evidence type="ECO:0000256" key="1">
    <source>
        <dbReference type="SAM" id="MobiDB-lite"/>
    </source>
</evidence>
<organism evidence="2 3">
    <name type="scientific">Datura stramonium</name>
    <name type="common">Jimsonweed</name>
    <name type="synonym">Common thornapple</name>
    <dbReference type="NCBI Taxonomy" id="4076"/>
    <lineage>
        <taxon>Eukaryota</taxon>
        <taxon>Viridiplantae</taxon>
        <taxon>Streptophyta</taxon>
        <taxon>Embryophyta</taxon>
        <taxon>Tracheophyta</taxon>
        <taxon>Spermatophyta</taxon>
        <taxon>Magnoliopsida</taxon>
        <taxon>eudicotyledons</taxon>
        <taxon>Gunneridae</taxon>
        <taxon>Pentapetalae</taxon>
        <taxon>asterids</taxon>
        <taxon>lamiids</taxon>
        <taxon>Solanales</taxon>
        <taxon>Solanaceae</taxon>
        <taxon>Solanoideae</taxon>
        <taxon>Datureae</taxon>
        <taxon>Datura</taxon>
    </lineage>
</organism>
<feature type="region of interest" description="Disordered" evidence="1">
    <location>
        <begin position="19"/>
        <end position="90"/>
    </location>
</feature>
<comment type="caution">
    <text evidence="2">The sequence shown here is derived from an EMBL/GenBank/DDBJ whole genome shotgun (WGS) entry which is preliminary data.</text>
</comment>
<dbReference type="EMBL" id="JACEIK010000797">
    <property type="protein sequence ID" value="MCD7462354.1"/>
    <property type="molecule type" value="Genomic_DNA"/>
</dbReference>
<accession>A0ABS8SV72</accession>
<feature type="compositionally biased region" description="Basic and acidic residues" evidence="1">
    <location>
        <begin position="39"/>
        <end position="48"/>
    </location>
</feature>
<evidence type="ECO:0000313" key="2">
    <source>
        <dbReference type="EMBL" id="MCD7462354.1"/>
    </source>
</evidence>
<dbReference type="Proteomes" id="UP000823775">
    <property type="component" value="Unassembled WGS sequence"/>
</dbReference>
<feature type="compositionally biased region" description="Polar residues" evidence="1">
    <location>
        <begin position="19"/>
        <end position="35"/>
    </location>
</feature>
<sequence length="174" mass="20323">MAWDIVRTNNPSFMFTCSKGKTSNRASTGTHNRYNASKGDQKVATRREIAKKRQLRDESEPESPSGFEESYDVDSLGEPLDVTTRDQDKSKAMDISKRTIPWFLFGSDYEVPTRTLKYDYRIEALKRMKQLSIEDNLMHYWWMENIIVEAKEDAKWVTRWKPISKASLNFLAKP</sequence>
<evidence type="ECO:0000313" key="3">
    <source>
        <dbReference type="Proteomes" id="UP000823775"/>
    </source>
</evidence>
<gene>
    <name evidence="2" type="ORF">HAX54_048344</name>
</gene>